<comment type="caution">
    <text evidence="2">The sequence shown here is derived from an EMBL/GenBank/DDBJ whole genome shotgun (WGS) entry which is preliminary data.</text>
</comment>
<keyword evidence="3" id="KW-1185">Reference proteome</keyword>
<reference evidence="2" key="2">
    <citation type="submission" date="2020-11" db="EMBL/GenBank/DDBJ databases">
        <authorList>
            <person name="Cecchin M."/>
            <person name="Marcolungo L."/>
            <person name="Rossato M."/>
            <person name="Girolomoni L."/>
            <person name="Cosentino E."/>
            <person name="Cuine S."/>
            <person name="Li-Beisson Y."/>
            <person name="Delledonne M."/>
            <person name="Ballottari M."/>
        </authorList>
    </citation>
    <scope>NUCLEOTIDE SEQUENCE</scope>
    <source>
        <strain evidence="2">211/11P</strain>
        <tissue evidence="2">Whole cell</tissue>
    </source>
</reference>
<reference evidence="2" key="1">
    <citation type="journal article" date="2019" name="Plant J.">
        <title>Chlorella vulgaris genome assembly and annotation reveals the molecular basis for metabolic acclimation to high light conditions.</title>
        <authorList>
            <person name="Cecchin M."/>
            <person name="Marcolungo L."/>
            <person name="Rossato M."/>
            <person name="Girolomoni L."/>
            <person name="Cosentino E."/>
            <person name="Cuine S."/>
            <person name="Li-Beisson Y."/>
            <person name="Delledonne M."/>
            <person name="Ballottari M."/>
        </authorList>
    </citation>
    <scope>NUCLEOTIDE SEQUENCE</scope>
    <source>
        <strain evidence="2">211/11P</strain>
    </source>
</reference>
<dbReference type="EMBL" id="SIDB01000010">
    <property type="protein sequence ID" value="KAI3427362.1"/>
    <property type="molecule type" value="Genomic_DNA"/>
</dbReference>
<dbReference type="AlphaFoldDB" id="A0A9D4TJW0"/>
<dbReference type="Proteomes" id="UP001055712">
    <property type="component" value="Unassembled WGS sequence"/>
</dbReference>
<name>A0A9D4TJW0_CHLVU</name>
<gene>
    <name evidence="2" type="ORF">D9Q98_010278</name>
</gene>
<feature type="compositionally biased region" description="Polar residues" evidence="1">
    <location>
        <begin position="29"/>
        <end position="38"/>
    </location>
</feature>
<evidence type="ECO:0000256" key="1">
    <source>
        <dbReference type="SAM" id="MobiDB-lite"/>
    </source>
</evidence>
<organism evidence="2 3">
    <name type="scientific">Chlorella vulgaris</name>
    <name type="common">Green alga</name>
    <dbReference type="NCBI Taxonomy" id="3077"/>
    <lineage>
        <taxon>Eukaryota</taxon>
        <taxon>Viridiplantae</taxon>
        <taxon>Chlorophyta</taxon>
        <taxon>core chlorophytes</taxon>
        <taxon>Trebouxiophyceae</taxon>
        <taxon>Chlorellales</taxon>
        <taxon>Chlorellaceae</taxon>
        <taxon>Chlorella clade</taxon>
        <taxon>Chlorella</taxon>
    </lineage>
</organism>
<sequence>MRLTAQALSSAAEMEAKPLAGSMLPRVQSAHSVTQQPTAAAAGAAEAVPELSVPVASSAGRTSIGEQLADGSVMFRNVHTCCGHALGEQADGSVLFRF</sequence>
<proteinExistence type="predicted"/>
<dbReference type="OrthoDB" id="10536844at2759"/>
<evidence type="ECO:0000313" key="3">
    <source>
        <dbReference type="Proteomes" id="UP001055712"/>
    </source>
</evidence>
<evidence type="ECO:0000313" key="2">
    <source>
        <dbReference type="EMBL" id="KAI3427362.1"/>
    </source>
</evidence>
<feature type="region of interest" description="Disordered" evidence="1">
    <location>
        <begin position="23"/>
        <end position="43"/>
    </location>
</feature>
<accession>A0A9D4TJW0</accession>
<protein>
    <submittedName>
        <fullName evidence="2">Uncharacterized protein</fullName>
    </submittedName>
</protein>